<dbReference type="GO" id="GO:0061118">
    <property type="term" value="P:regulation of positive chemotaxis to cAMP"/>
    <property type="evidence" value="ECO:0007669"/>
    <property type="project" value="UniProtKB-ARBA"/>
</dbReference>
<dbReference type="Proteomes" id="UP000276776">
    <property type="component" value="Unassembled WGS sequence"/>
</dbReference>
<evidence type="ECO:0000256" key="4">
    <source>
        <dbReference type="ARBA" id="ARBA00022801"/>
    </source>
</evidence>
<proteinExistence type="predicted"/>
<dbReference type="Pfam" id="PF00071">
    <property type="entry name" value="Ras"/>
    <property type="match status" value="1"/>
</dbReference>
<organism evidence="9">
    <name type="scientific">Thelazia callipaeda</name>
    <name type="common">Oriental eyeworm</name>
    <name type="synonym">Parasitic nematode</name>
    <dbReference type="NCBI Taxonomy" id="103827"/>
    <lineage>
        <taxon>Eukaryota</taxon>
        <taxon>Metazoa</taxon>
        <taxon>Ecdysozoa</taxon>
        <taxon>Nematoda</taxon>
        <taxon>Chromadorea</taxon>
        <taxon>Rhabditida</taxon>
        <taxon>Spirurina</taxon>
        <taxon>Spiruromorpha</taxon>
        <taxon>Thelazioidea</taxon>
        <taxon>Thelaziidae</taxon>
        <taxon>Thelazia</taxon>
    </lineage>
</organism>
<dbReference type="GO" id="GO:0007165">
    <property type="term" value="P:signal transduction"/>
    <property type="evidence" value="ECO:0007669"/>
    <property type="project" value="InterPro"/>
</dbReference>
<dbReference type="InterPro" id="IPR020849">
    <property type="entry name" value="Small_GTPase_Ras-type"/>
</dbReference>
<evidence type="ECO:0000313" key="8">
    <source>
        <dbReference type="Proteomes" id="UP000276776"/>
    </source>
</evidence>
<dbReference type="OrthoDB" id="265044at2759"/>
<dbReference type="NCBIfam" id="TIGR00231">
    <property type="entry name" value="small_GTP"/>
    <property type="match status" value="1"/>
</dbReference>
<dbReference type="EMBL" id="UYYF01004791">
    <property type="protein sequence ID" value="VDN07039.1"/>
    <property type="molecule type" value="Genomic_DNA"/>
</dbReference>
<dbReference type="WBParaSite" id="TCLT_0000942001-mRNA-1">
    <property type="protein sequence ID" value="TCLT_0000942001-mRNA-1"/>
    <property type="gene ID" value="TCLT_0000942001"/>
</dbReference>
<dbReference type="CDD" id="cd00876">
    <property type="entry name" value="Ras"/>
    <property type="match status" value="1"/>
</dbReference>
<dbReference type="PROSITE" id="PS51421">
    <property type="entry name" value="RAS"/>
    <property type="match status" value="1"/>
</dbReference>
<dbReference type="PRINTS" id="PR00449">
    <property type="entry name" value="RASTRNSFRMNG"/>
</dbReference>
<keyword evidence="3" id="KW-0547">Nucleotide-binding</keyword>
<accession>A0A0N5D8I6</accession>
<evidence type="ECO:0000313" key="7">
    <source>
        <dbReference type="EMBL" id="VDN07039.1"/>
    </source>
</evidence>
<name>A0A0N5D8I6_THECL</name>
<dbReference type="SMART" id="SM00174">
    <property type="entry name" value="RHO"/>
    <property type="match status" value="1"/>
</dbReference>
<evidence type="ECO:0000256" key="6">
    <source>
        <dbReference type="ARBA" id="ARBA00023136"/>
    </source>
</evidence>
<dbReference type="GO" id="GO:0003924">
    <property type="term" value="F:GTPase activity"/>
    <property type="evidence" value="ECO:0007669"/>
    <property type="project" value="InterPro"/>
</dbReference>
<evidence type="ECO:0000256" key="1">
    <source>
        <dbReference type="ARBA" id="ARBA00004236"/>
    </source>
</evidence>
<dbReference type="PANTHER" id="PTHR24070">
    <property type="entry name" value="RAS, DI-RAS, AND RHEB FAMILY MEMBERS OF SMALL GTPASE SUPERFAMILY"/>
    <property type="match status" value="1"/>
</dbReference>
<evidence type="ECO:0000256" key="3">
    <source>
        <dbReference type="ARBA" id="ARBA00022741"/>
    </source>
</evidence>
<dbReference type="AlphaFoldDB" id="A0A0N5D8I6"/>
<dbReference type="STRING" id="103827.A0A0N5D8I6"/>
<keyword evidence="8" id="KW-1185">Reference proteome</keyword>
<reference evidence="7 8" key="2">
    <citation type="submission" date="2018-11" db="EMBL/GenBank/DDBJ databases">
        <authorList>
            <consortium name="Pathogen Informatics"/>
        </authorList>
    </citation>
    <scope>NUCLEOTIDE SEQUENCE [LARGE SCALE GENOMIC DNA]</scope>
</reference>
<dbReference type="SUPFAM" id="SSF52540">
    <property type="entry name" value="P-loop containing nucleoside triphosphate hydrolases"/>
    <property type="match status" value="1"/>
</dbReference>
<dbReference type="InterPro" id="IPR027417">
    <property type="entry name" value="P-loop_NTPase"/>
</dbReference>
<dbReference type="FunFam" id="3.40.50.300:FF:001763">
    <property type="entry name" value="Ras family gtpase"/>
    <property type="match status" value="1"/>
</dbReference>
<evidence type="ECO:0000256" key="2">
    <source>
        <dbReference type="ARBA" id="ARBA00022475"/>
    </source>
</evidence>
<keyword evidence="6" id="KW-0472">Membrane</keyword>
<dbReference type="OMA" id="VRIKQDI"/>
<keyword evidence="2" id="KW-1003">Cell membrane</keyword>
<dbReference type="GO" id="GO:0005525">
    <property type="term" value="F:GTP binding"/>
    <property type="evidence" value="ECO:0007669"/>
    <property type="project" value="UniProtKB-KW"/>
</dbReference>
<comment type="subcellular location">
    <subcellularLocation>
        <location evidence="1">Cell membrane</location>
    </subcellularLocation>
</comment>
<dbReference type="InterPro" id="IPR001806">
    <property type="entry name" value="Small_GTPase"/>
</dbReference>
<dbReference type="Gene3D" id="3.40.50.300">
    <property type="entry name" value="P-loop containing nucleotide triphosphate hydrolases"/>
    <property type="match status" value="1"/>
</dbReference>
<reference evidence="9" key="1">
    <citation type="submission" date="2017-02" db="UniProtKB">
        <authorList>
            <consortium name="WormBaseParasite"/>
        </authorList>
    </citation>
    <scope>IDENTIFICATION</scope>
</reference>
<dbReference type="PROSITE" id="PS51420">
    <property type="entry name" value="RHO"/>
    <property type="match status" value="1"/>
</dbReference>
<sequence>MPEYKIVVLGSEGVGKSSLITQLVKKMFVKRYDPTIEDNYKHEFVANEKTCTLLILDTAGTEQFSAMYDLYMKYGDGFIIVYSVTDLTSLANTVGIFQNLVRMRQKYHFPLILVGNKCDDNANRQVSRRDGEQFAAQYNSTFCETSAKTNIHVIETFEDIVKQIRMEEQLSLSQFQSKIHPWHADTSTSMCCFM</sequence>
<keyword evidence="4" id="KW-0378">Hydrolase</keyword>
<evidence type="ECO:0000313" key="9">
    <source>
        <dbReference type="WBParaSite" id="TCLT_0000942001-mRNA-1"/>
    </source>
</evidence>
<dbReference type="GO" id="GO:0005886">
    <property type="term" value="C:plasma membrane"/>
    <property type="evidence" value="ECO:0007669"/>
    <property type="project" value="UniProtKB-SubCell"/>
</dbReference>
<dbReference type="SMART" id="SM00173">
    <property type="entry name" value="RAS"/>
    <property type="match status" value="1"/>
</dbReference>
<dbReference type="InterPro" id="IPR005225">
    <property type="entry name" value="Small_GTP-bd"/>
</dbReference>
<keyword evidence="5" id="KW-0342">GTP-binding</keyword>
<protein>
    <submittedName>
        <fullName evidence="9">Ras family protein</fullName>
    </submittedName>
</protein>
<dbReference type="SMART" id="SM00175">
    <property type="entry name" value="RAB"/>
    <property type="match status" value="1"/>
</dbReference>
<dbReference type="PROSITE" id="PS51419">
    <property type="entry name" value="RAB"/>
    <property type="match status" value="1"/>
</dbReference>
<gene>
    <name evidence="7" type="ORF">TCLT_LOCUS9409</name>
</gene>
<evidence type="ECO:0000256" key="5">
    <source>
        <dbReference type="ARBA" id="ARBA00023134"/>
    </source>
</evidence>